<reference evidence="1" key="1">
    <citation type="submission" date="2014-09" db="EMBL/GenBank/DDBJ databases">
        <authorList>
            <person name="Magalhaes I.L.F."/>
            <person name="Oliveira U."/>
            <person name="Santos F.R."/>
            <person name="Vidigal T.H.D.A."/>
            <person name="Brescovit A.D."/>
            <person name="Santos A.J."/>
        </authorList>
    </citation>
    <scope>NUCLEOTIDE SEQUENCE</scope>
    <source>
        <tissue evidence="1">Shoot tissue taken approximately 20 cm above the soil surface</tissue>
    </source>
</reference>
<accession>A0A0A8ZHB5</accession>
<dbReference type="AlphaFoldDB" id="A0A0A8ZHB5"/>
<dbReference type="EMBL" id="GBRH01259699">
    <property type="protein sequence ID" value="JAD38196.1"/>
    <property type="molecule type" value="Transcribed_RNA"/>
</dbReference>
<evidence type="ECO:0000313" key="1">
    <source>
        <dbReference type="EMBL" id="JAD38196.1"/>
    </source>
</evidence>
<reference evidence="1" key="2">
    <citation type="journal article" date="2015" name="Data Brief">
        <title>Shoot transcriptome of the giant reed, Arundo donax.</title>
        <authorList>
            <person name="Barrero R.A."/>
            <person name="Guerrero F.D."/>
            <person name="Moolhuijzen P."/>
            <person name="Goolsby J.A."/>
            <person name="Tidwell J."/>
            <person name="Bellgard S.E."/>
            <person name="Bellgard M.I."/>
        </authorList>
    </citation>
    <scope>NUCLEOTIDE SEQUENCE</scope>
    <source>
        <tissue evidence="1">Shoot tissue taken approximately 20 cm above the soil surface</tissue>
    </source>
</reference>
<organism evidence="1">
    <name type="scientific">Arundo donax</name>
    <name type="common">Giant reed</name>
    <name type="synonym">Donax arundinaceus</name>
    <dbReference type="NCBI Taxonomy" id="35708"/>
    <lineage>
        <taxon>Eukaryota</taxon>
        <taxon>Viridiplantae</taxon>
        <taxon>Streptophyta</taxon>
        <taxon>Embryophyta</taxon>
        <taxon>Tracheophyta</taxon>
        <taxon>Spermatophyta</taxon>
        <taxon>Magnoliopsida</taxon>
        <taxon>Liliopsida</taxon>
        <taxon>Poales</taxon>
        <taxon>Poaceae</taxon>
        <taxon>PACMAD clade</taxon>
        <taxon>Arundinoideae</taxon>
        <taxon>Arundineae</taxon>
        <taxon>Arundo</taxon>
    </lineage>
</organism>
<name>A0A0A8ZHB5_ARUDO</name>
<proteinExistence type="predicted"/>
<protein>
    <submittedName>
        <fullName evidence="1">Uncharacterized protein</fullName>
    </submittedName>
</protein>
<sequence length="48" mass="5558">MFSVMRSCVMILIAIVRRRSPCLTFVSMGIKSVNRCSDTMWFKLLCII</sequence>